<feature type="region of interest" description="Disordered" evidence="1">
    <location>
        <begin position="61"/>
        <end position="81"/>
    </location>
</feature>
<dbReference type="EMBL" id="ANJA01001145">
    <property type="protein sequence ID" value="ETO79129.1"/>
    <property type="molecule type" value="Genomic_DNA"/>
</dbReference>
<evidence type="ECO:0000256" key="1">
    <source>
        <dbReference type="SAM" id="MobiDB-lite"/>
    </source>
</evidence>
<sequence>MLISSAGNSFTVGGNHRIPIEDNGDVKMKITDTNQNEGEVNAVGDDFKINSPAARNAFGSLITEQSSKPTLVKQHSPTSFK</sequence>
<evidence type="ECO:0000313" key="3">
    <source>
        <dbReference type="Proteomes" id="UP000028582"/>
    </source>
</evidence>
<organism evidence="2 3">
    <name type="scientific">Phytophthora nicotianae P1976</name>
    <dbReference type="NCBI Taxonomy" id="1317066"/>
    <lineage>
        <taxon>Eukaryota</taxon>
        <taxon>Sar</taxon>
        <taxon>Stramenopiles</taxon>
        <taxon>Oomycota</taxon>
        <taxon>Peronosporomycetes</taxon>
        <taxon>Peronosporales</taxon>
        <taxon>Peronosporaceae</taxon>
        <taxon>Phytophthora</taxon>
    </lineage>
</organism>
<feature type="compositionally biased region" description="Polar residues" evidence="1">
    <location>
        <begin position="1"/>
        <end position="12"/>
    </location>
</feature>
<comment type="caution">
    <text evidence="2">The sequence shown here is derived from an EMBL/GenBank/DDBJ whole genome shotgun (WGS) entry which is preliminary data.</text>
</comment>
<accession>A0A081AJR8</accession>
<dbReference type="AlphaFoldDB" id="A0A081AJR8"/>
<feature type="region of interest" description="Disordered" evidence="1">
    <location>
        <begin position="1"/>
        <end position="22"/>
    </location>
</feature>
<protein>
    <submittedName>
        <fullName evidence="2">Uncharacterized protein</fullName>
    </submittedName>
</protein>
<dbReference type="Proteomes" id="UP000028582">
    <property type="component" value="Unassembled WGS sequence"/>
</dbReference>
<evidence type="ECO:0000313" key="2">
    <source>
        <dbReference type="EMBL" id="ETO79129.1"/>
    </source>
</evidence>
<reference evidence="2 3" key="1">
    <citation type="submission" date="2013-11" db="EMBL/GenBank/DDBJ databases">
        <title>The Genome Sequence of Phytophthora parasitica P1976.</title>
        <authorList>
            <consortium name="The Broad Institute Genomics Platform"/>
            <person name="Russ C."/>
            <person name="Tyler B."/>
            <person name="Panabieres F."/>
            <person name="Shan W."/>
            <person name="Tripathy S."/>
            <person name="Grunwald N."/>
            <person name="Machado M."/>
            <person name="Johnson C.S."/>
            <person name="Walker B."/>
            <person name="Young S."/>
            <person name="Zeng Q."/>
            <person name="Gargeya S."/>
            <person name="Fitzgerald M."/>
            <person name="Haas B."/>
            <person name="Abouelleil A."/>
            <person name="Allen A.W."/>
            <person name="Alvarado L."/>
            <person name="Arachchi H.M."/>
            <person name="Berlin A.M."/>
            <person name="Chapman S.B."/>
            <person name="Gainer-Dewar J."/>
            <person name="Goldberg J."/>
            <person name="Griggs A."/>
            <person name="Gujja S."/>
            <person name="Hansen M."/>
            <person name="Howarth C."/>
            <person name="Imamovic A."/>
            <person name="Ireland A."/>
            <person name="Larimer J."/>
            <person name="McCowan C."/>
            <person name="Murphy C."/>
            <person name="Pearson M."/>
            <person name="Poon T.W."/>
            <person name="Priest M."/>
            <person name="Roberts A."/>
            <person name="Saif S."/>
            <person name="Shea T."/>
            <person name="Sisk P."/>
            <person name="Sykes S."/>
            <person name="Wortman J."/>
            <person name="Nusbaum C."/>
            <person name="Birren B."/>
        </authorList>
    </citation>
    <scope>NUCLEOTIDE SEQUENCE [LARGE SCALE GENOMIC DNA]</scope>
    <source>
        <strain evidence="2 3">P1976</strain>
    </source>
</reference>
<name>A0A081AJR8_PHYNI</name>
<gene>
    <name evidence="2" type="ORF">F444_06111</name>
</gene>
<proteinExistence type="predicted"/>
<feature type="compositionally biased region" description="Polar residues" evidence="1">
    <location>
        <begin position="62"/>
        <end position="81"/>
    </location>
</feature>